<proteinExistence type="predicted"/>
<dbReference type="InterPro" id="IPR005920">
    <property type="entry name" value="HutI"/>
</dbReference>
<evidence type="ECO:0000256" key="8">
    <source>
        <dbReference type="ARBA" id="ARBA00023004"/>
    </source>
</evidence>
<feature type="domain" description="Amidohydrolase 3" evidence="9">
    <location>
        <begin position="235"/>
        <end position="438"/>
    </location>
</feature>
<keyword evidence="4" id="KW-0479">Metal-binding</keyword>
<dbReference type="InterPro" id="IPR011059">
    <property type="entry name" value="Metal-dep_hydrolase_composite"/>
</dbReference>
<dbReference type="EMBL" id="UINC01014907">
    <property type="protein sequence ID" value="SVA63200.1"/>
    <property type="molecule type" value="Genomic_DNA"/>
</dbReference>
<evidence type="ECO:0000256" key="6">
    <source>
        <dbReference type="ARBA" id="ARBA00022808"/>
    </source>
</evidence>
<dbReference type="GO" id="GO:0050480">
    <property type="term" value="F:imidazolonepropionase activity"/>
    <property type="evidence" value="ECO:0007669"/>
    <property type="project" value="UniProtKB-EC"/>
</dbReference>
<sequence length="439" mass="47212">MGLLIVNTGEVAHLASGDANSPLTGADMIDRESNTSPTGQAILIQNSVIERICESESLISEFAPWWQPDNGNTGVINSPTNATPGPSTIPSVLDCKGNAVIPGFVDCHTHLLWGGDRSNEAALREQGYSYREIAEMGGGIGKTVRSTRDMSLDDMCGIGLKRLNAMISTGTTVIETKSGYGLELEAELRMLEAMKLMDELSDAKIFPTWLGAHDFPPEHSRSEYLDDLLTTQLPAVAEQGIACWADVFCEDGWFTNEETEDIVRAALEFDIPSRLHVDEFEDSGGLALAAELGAVSGDHAAKSTPASRQAATDTGTMQTFLPGTPYVLDNPLDLPLQECVEQGWTFSLATDYNPNCEITSIPFIGYLATTRMGLDPFATLIACTRNPSTTLGDVEITGTIEEGGRADLNILNSQSVDAWCLTPEENHIMSTILSGSIVN</sequence>
<protein>
    <recommendedName>
        <fullName evidence="2">imidazolonepropionase</fullName>
        <ecNumber evidence="2">3.5.2.7</ecNumber>
    </recommendedName>
</protein>
<dbReference type="GO" id="GO:0019556">
    <property type="term" value="P:L-histidine catabolic process to glutamate and formamide"/>
    <property type="evidence" value="ECO:0007669"/>
    <property type="project" value="InterPro"/>
</dbReference>
<dbReference type="AlphaFoldDB" id="A0A381XF09"/>
<evidence type="ECO:0000256" key="5">
    <source>
        <dbReference type="ARBA" id="ARBA00022801"/>
    </source>
</evidence>
<dbReference type="EC" id="3.5.2.7" evidence="2"/>
<accession>A0A381XF09</accession>
<evidence type="ECO:0000256" key="4">
    <source>
        <dbReference type="ARBA" id="ARBA00022723"/>
    </source>
</evidence>
<name>A0A381XF09_9ZZZZ</name>
<dbReference type="Pfam" id="PF07969">
    <property type="entry name" value="Amidohydro_3"/>
    <property type="match status" value="1"/>
</dbReference>
<comment type="pathway">
    <text evidence="1">Amino-acid degradation.</text>
</comment>
<dbReference type="GO" id="GO:0046872">
    <property type="term" value="F:metal ion binding"/>
    <property type="evidence" value="ECO:0007669"/>
    <property type="project" value="UniProtKB-KW"/>
</dbReference>
<evidence type="ECO:0000313" key="10">
    <source>
        <dbReference type="EMBL" id="SVA63200.1"/>
    </source>
</evidence>
<evidence type="ECO:0000256" key="1">
    <source>
        <dbReference type="ARBA" id="ARBA00005023"/>
    </source>
</evidence>
<keyword evidence="3" id="KW-0963">Cytoplasm</keyword>
<evidence type="ECO:0000256" key="3">
    <source>
        <dbReference type="ARBA" id="ARBA00022490"/>
    </source>
</evidence>
<evidence type="ECO:0000256" key="7">
    <source>
        <dbReference type="ARBA" id="ARBA00022833"/>
    </source>
</evidence>
<dbReference type="NCBIfam" id="TIGR01224">
    <property type="entry name" value="hutI"/>
    <property type="match status" value="1"/>
</dbReference>
<dbReference type="GO" id="GO:0005737">
    <property type="term" value="C:cytoplasm"/>
    <property type="evidence" value="ECO:0007669"/>
    <property type="project" value="InterPro"/>
</dbReference>
<evidence type="ECO:0000259" key="9">
    <source>
        <dbReference type="Pfam" id="PF07969"/>
    </source>
</evidence>
<dbReference type="PANTHER" id="PTHR42752:SF1">
    <property type="entry name" value="IMIDAZOLONEPROPIONASE-RELATED"/>
    <property type="match status" value="1"/>
</dbReference>
<keyword evidence="7" id="KW-0862">Zinc</keyword>
<dbReference type="InterPro" id="IPR032466">
    <property type="entry name" value="Metal_Hydrolase"/>
</dbReference>
<dbReference type="PANTHER" id="PTHR42752">
    <property type="entry name" value="IMIDAZOLONEPROPIONASE"/>
    <property type="match status" value="1"/>
</dbReference>
<keyword evidence="8" id="KW-0408">Iron</keyword>
<reference evidence="10" key="1">
    <citation type="submission" date="2018-05" db="EMBL/GenBank/DDBJ databases">
        <authorList>
            <person name="Lanie J.A."/>
            <person name="Ng W.-L."/>
            <person name="Kazmierczak K.M."/>
            <person name="Andrzejewski T.M."/>
            <person name="Davidsen T.M."/>
            <person name="Wayne K.J."/>
            <person name="Tettelin H."/>
            <person name="Glass J.I."/>
            <person name="Rusch D."/>
            <person name="Podicherti R."/>
            <person name="Tsui H.-C.T."/>
            <person name="Winkler M.E."/>
        </authorList>
    </citation>
    <scope>NUCLEOTIDE SEQUENCE</scope>
</reference>
<dbReference type="Gene3D" id="3.20.20.140">
    <property type="entry name" value="Metal-dependent hydrolases"/>
    <property type="match status" value="1"/>
</dbReference>
<organism evidence="10">
    <name type="scientific">marine metagenome</name>
    <dbReference type="NCBI Taxonomy" id="408172"/>
    <lineage>
        <taxon>unclassified sequences</taxon>
        <taxon>metagenomes</taxon>
        <taxon>ecological metagenomes</taxon>
    </lineage>
</organism>
<keyword evidence="5" id="KW-0378">Hydrolase</keyword>
<dbReference type="SUPFAM" id="SSF51556">
    <property type="entry name" value="Metallo-dependent hydrolases"/>
    <property type="match status" value="1"/>
</dbReference>
<gene>
    <name evidence="10" type="ORF">METZ01_LOCUS116054</name>
</gene>
<evidence type="ECO:0000256" key="2">
    <source>
        <dbReference type="ARBA" id="ARBA00012864"/>
    </source>
</evidence>
<dbReference type="Gene3D" id="2.30.40.10">
    <property type="entry name" value="Urease, subunit C, domain 1"/>
    <property type="match status" value="1"/>
</dbReference>
<keyword evidence="6" id="KW-0369">Histidine metabolism</keyword>
<dbReference type="InterPro" id="IPR013108">
    <property type="entry name" value="Amidohydro_3"/>
</dbReference>